<proteinExistence type="predicted"/>
<name>A0A3B0XC17_9ZZZZ</name>
<gene>
    <name evidence="1" type="ORF">MNBD_GAMMA11-1797</name>
</gene>
<sequence>MTKVTITLLIFLIVLSACSTARITPEQASYFKELTEKEYSNVFDRSEMGSVWKRAKEFWKSYLPVERVSINKFKTHESVKTEITYVILRTPLPDGKYRVKITANLRNPLMSDTAKRNTAIFNEYINTGILKYPKVVSY</sequence>
<accession>A0A3B0XC17</accession>
<dbReference type="EMBL" id="UOFG01000257">
    <property type="protein sequence ID" value="VAW65795.1"/>
    <property type="molecule type" value="Genomic_DNA"/>
</dbReference>
<organism evidence="1">
    <name type="scientific">hydrothermal vent metagenome</name>
    <dbReference type="NCBI Taxonomy" id="652676"/>
    <lineage>
        <taxon>unclassified sequences</taxon>
        <taxon>metagenomes</taxon>
        <taxon>ecological metagenomes</taxon>
    </lineage>
</organism>
<evidence type="ECO:0008006" key="2">
    <source>
        <dbReference type="Google" id="ProtNLM"/>
    </source>
</evidence>
<protein>
    <recommendedName>
        <fullName evidence="2">Lipoprotein</fullName>
    </recommendedName>
</protein>
<dbReference type="AlphaFoldDB" id="A0A3B0XC17"/>
<evidence type="ECO:0000313" key="1">
    <source>
        <dbReference type="EMBL" id="VAW65795.1"/>
    </source>
</evidence>
<dbReference type="PROSITE" id="PS51257">
    <property type="entry name" value="PROKAR_LIPOPROTEIN"/>
    <property type="match status" value="1"/>
</dbReference>
<reference evidence="1" key="1">
    <citation type="submission" date="2018-06" db="EMBL/GenBank/DDBJ databases">
        <authorList>
            <person name="Zhirakovskaya E."/>
        </authorList>
    </citation>
    <scope>NUCLEOTIDE SEQUENCE</scope>
</reference>